<evidence type="ECO:0000313" key="4">
    <source>
        <dbReference type="Proteomes" id="UP001595818"/>
    </source>
</evidence>
<feature type="region of interest" description="Disordered" evidence="1">
    <location>
        <begin position="165"/>
        <end position="228"/>
    </location>
</feature>
<sequence>MNRSWLLISGFCLVSAAVCGSDLYRADSVGVEKVGDKSYIIHQVDPQETLFGISRRYNTPVSDIVQSNESLKEGLKIGQRIRVPFIEKEAIPAGAMLHQVSPGETLFAIAKKYNVSVQDVMDWNKLQGTDLSVGQSVLIHGIAEEPVSGDKIEETVAVADQKVAVTKQPVKSQPDKKTDNKPPTTHKANEATKEKAPSASPLDKPAAVPSEATTVKTATSSTGNWLSHTVGQGETLFSIAKKYDAKVEDLIKWNGLSSNNLSVGQTLKVGRETGANIPVTRFPSSENNNTNTATANTGTSSSSNSTASSSTISSPGSGSTSASPNVSKSTEFKNIKETGQAEVIEGTGNHKKYLVLHRTAPVGTIMRVRNEQNDITIFARVVGVLPETGDNNKLLIKVSKAAYDQLKAVNSRFPVEVSY</sequence>
<gene>
    <name evidence="3" type="ORF">ACFPFU_18870</name>
</gene>
<feature type="compositionally biased region" description="Low complexity" evidence="1">
    <location>
        <begin position="283"/>
        <end position="325"/>
    </location>
</feature>
<dbReference type="SUPFAM" id="SSF54106">
    <property type="entry name" value="LysM domain"/>
    <property type="match status" value="3"/>
</dbReference>
<dbReference type="InterPro" id="IPR036779">
    <property type="entry name" value="LysM_dom_sf"/>
</dbReference>
<evidence type="ECO:0000259" key="2">
    <source>
        <dbReference type="PROSITE" id="PS51782"/>
    </source>
</evidence>
<feature type="domain" description="LysM" evidence="2">
    <location>
        <begin position="226"/>
        <end position="269"/>
    </location>
</feature>
<dbReference type="PANTHER" id="PTHR33734:SF22">
    <property type="entry name" value="MEMBRANE-BOUND LYTIC MUREIN TRANSGLYCOSYLASE D"/>
    <property type="match status" value="1"/>
</dbReference>
<dbReference type="RefSeq" id="WP_377066964.1">
    <property type="nucleotide sequence ID" value="NZ_JBHSJJ010000012.1"/>
</dbReference>
<dbReference type="SMART" id="SM00257">
    <property type="entry name" value="LysM"/>
    <property type="match status" value="3"/>
</dbReference>
<dbReference type="Gene3D" id="2.40.40.10">
    <property type="entry name" value="RlpA-like domain"/>
    <property type="match status" value="1"/>
</dbReference>
<dbReference type="PANTHER" id="PTHR33734">
    <property type="entry name" value="LYSM DOMAIN-CONTAINING GPI-ANCHORED PROTEIN 2"/>
    <property type="match status" value="1"/>
</dbReference>
<evidence type="ECO:0000313" key="3">
    <source>
        <dbReference type="EMBL" id="MFC4873773.1"/>
    </source>
</evidence>
<feature type="compositionally biased region" description="Polar residues" evidence="1">
    <location>
        <begin position="211"/>
        <end position="228"/>
    </location>
</feature>
<dbReference type="PROSITE" id="PS51782">
    <property type="entry name" value="LYSM"/>
    <property type="match status" value="3"/>
</dbReference>
<dbReference type="EMBL" id="JBHSJJ010000012">
    <property type="protein sequence ID" value="MFC4873773.1"/>
    <property type="molecule type" value="Genomic_DNA"/>
</dbReference>
<proteinExistence type="predicted"/>
<accession>A0ABV9T5P7</accession>
<feature type="region of interest" description="Disordered" evidence="1">
    <location>
        <begin position="274"/>
        <end position="334"/>
    </location>
</feature>
<dbReference type="Gene3D" id="3.10.350.10">
    <property type="entry name" value="LysM domain"/>
    <property type="match status" value="3"/>
</dbReference>
<reference evidence="4" key="1">
    <citation type="journal article" date="2019" name="Int. J. Syst. Evol. Microbiol.">
        <title>The Global Catalogue of Microorganisms (GCM) 10K type strain sequencing project: providing services to taxonomists for standard genome sequencing and annotation.</title>
        <authorList>
            <consortium name="The Broad Institute Genomics Platform"/>
            <consortium name="The Broad Institute Genome Sequencing Center for Infectious Disease"/>
            <person name="Wu L."/>
            <person name="Ma J."/>
        </authorList>
    </citation>
    <scope>NUCLEOTIDE SEQUENCE [LARGE SCALE GENOMIC DNA]</scope>
    <source>
        <strain evidence="4">CGMCC 4.7466</strain>
    </source>
</reference>
<comment type="caution">
    <text evidence="3">The sequence shown here is derived from an EMBL/GenBank/DDBJ whole genome shotgun (WGS) entry which is preliminary data.</text>
</comment>
<evidence type="ECO:0000256" key="1">
    <source>
        <dbReference type="SAM" id="MobiDB-lite"/>
    </source>
</evidence>
<dbReference type="CDD" id="cd00118">
    <property type="entry name" value="LysM"/>
    <property type="match status" value="3"/>
</dbReference>
<dbReference type="InterPro" id="IPR036908">
    <property type="entry name" value="RlpA-like_sf"/>
</dbReference>
<name>A0ABV9T5P7_9BACT</name>
<feature type="domain" description="LysM" evidence="2">
    <location>
        <begin position="96"/>
        <end position="139"/>
    </location>
</feature>
<feature type="domain" description="LysM" evidence="2">
    <location>
        <begin position="40"/>
        <end position="83"/>
    </location>
</feature>
<dbReference type="Pfam" id="PF01476">
    <property type="entry name" value="LysM"/>
    <property type="match status" value="3"/>
</dbReference>
<feature type="compositionally biased region" description="Basic and acidic residues" evidence="1">
    <location>
        <begin position="187"/>
        <end position="196"/>
    </location>
</feature>
<protein>
    <submittedName>
        <fullName evidence="3">LysM peptidoglycan-binding domain-containing protein</fullName>
    </submittedName>
</protein>
<dbReference type="InterPro" id="IPR018392">
    <property type="entry name" value="LysM"/>
</dbReference>
<dbReference type="Proteomes" id="UP001595818">
    <property type="component" value="Unassembled WGS sequence"/>
</dbReference>
<keyword evidence="4" id="KW-1185">Reference proteome</keyword>
<organism evidence="3 4">
    <name type="scientific">Negadavirga shengliensis</name>
    <dbReference type="NCBI Taxonomy" id="1389218"/>
    <lineage>
        <taxon>Bacteria</taxon>
        <taxon>Pseudomonadati</taxon>
        <taxon>Bacteroidota</taxon>
        <taxon>Cytophagia</taxon>
        <taxon>Cytophagales</taxon>
        <taxon>Cyclobacteriaceae</taxon>
        <taxon>Negadavirga</taxon>
    </lineage>
</organism>